<dbReference type="STRING" id="1423764.FC95_GL001722"/>
<keyword evidence="3" id="KW-0418">Kinase</keyword>
<evidence type="ECO:0000256" key="1">
    <source>
        <dbReference type="ARBA" id="ARBA00022679"/>
    </source>
</evidence>
<comment type="caution">
    <text evidence="6">The sequence shown here is derived from an EMBL/GenBank/DDBJ whole genome shotgun (WGS) entry which is preliminary data.</text>
</comment>
<dbReference type="Pfam" id="PF00696">
    <property type="entry name" value="AA_kinase"/>
    <property type="match status" value="1"/>
</dbReference>
<feature type="domain" description="Aspartate/glutamate/uridylate kinase" evidence="5">
    <location>
        <begin position="9"/>
        <end position="59"/>
    </location>
</feature>
<dbReference type="GO" id="GO:0004349">
    <property type="term" value="F:glutamate 5-kinase activity"/>
    <property type="evidence" value="ECO:0007669"/>
    <property type="project" value="TreeGrafter"/>
</dbReference>
<keyword evidence="1" id="KW-0808">Transferase</keyword>
<dbReference type="EMBL" id="BJVK01000002">
    <property type="protein sequence ID" value="GEL27469.1"/>
    <property type="molecule type" value="Genomic_DNA"/>
</dbReference>
<evidence type="ECO:0000313" key="6">
    <source>
        <dbReference type="EMBL" id="GEL27469.1"/>
    </source>
</evidence>
<organism evidence="6 7">
    <name type="scientific">Lentilactobacillus kefiri</name>
    <name type="common">Lactobacillus kefiri</name>
    <dbReference type="NCBI Taxonomy" id="33962"/>
    <lineage>
        <taxon>Bacteria</taxon>
        <taxon>Bacillati</taxon>
        <taxon>Bacillota</taxon>
        <taxon>Bacilli</taxon>
        <taxon>Lactobacillales</taxon>
        <taxon>Lactobacillaceae</taxon>
        <taxon>Lentilactobacillus</taxon>
    </lineage>
</organism>
<name>A0A511DRM3_LENKE</name>
<dbReference type="AlphaFoldDB" id="A0A511DRM3"/>
<reference evidence="6" key="1">
    <citation type="submission" date="2019-07" db="EMBL/GenBank/DDBJ databases">
        <title>Whole genome shotgun sequence of Lactobacillus kefiri NBRC 15888.</title>
        <authorList>
            <person name="Hosoyama A."/>
            <person name="Uohara A."/>
            <person name="Ohji S."/>
            <person name="Ichikawa N."/>
        </authorList>
    </citation>
    <scope>NUCLEOTIDE SEQUENCE [LARGE SCALE GENOMIC DNA]</scope>
    <source>
        <strain evidence="6">NBRC 15888</strain>
    </source>
</reference>
<accession>A0A511DRM3</accession>
<keyword evidence="7" id="KW-1185">Reference proteome</keyword>
<dbReference type="GO" id="GO:0005829">
    <property type="term" value="C:cytosol"/>
    <property type="evidence" value="ECO:0007669"/>
    <property type="project" value="TreeGrafter"/>
</dbReference>
<dbReference type="InterPro" id="IPR001048">
    <property type="entry name" value="Asp/Glu/Uridylate_kinase"/>
</dbReference>
<dbReference type="InterPro" id="IPR036393">
    <property type="entry name" value="AceGlu_kinase-like_sf"/>
</dbReference>
<evidence type="ECO:0000256" key="2">
    <source>
        <dbReference type="ARBA" id="ARBA00022741"/>
    </source>
</evidence>
<dbReference type="GO" id="GO:0005524">
    <property type="term" value="F:ATP binding"/>
    <property type="evidence" value="ECO:0007669"/>
    <property type="project" value="UniProtKB-KW"/>
</dbReference>
<keyword evidence="4" id="KW-0067">ATP-binding</keyword>
<dbReference type="Gene3D" id="3.40.1160.10">
    <property type="entry name" value="Acetylglutamate kinase-like"/>
    <property type="match status" value="1"/>
</dbReference>
<evidence type="ECO:0000259" key="5">
    <source>
        <dbReference type="Pfam" id="PF00696"/>
    </source>
</evidence>
<dbReference type="SUPFAM" id="SSF53633">
    <property type="entry name" value="Carbamate kinase-like"/>
    <property type="match status" value="1"/>
</dbReference>
<sequence>MDKRIIEANRIVVKVGTSSLIHPSGEVNLKTFDELAYTLSALNNQGKELILVSSGAIGGGLK</sequence>
<proteinExistence type="predicted"/>
<dbReference type="Proteomes" id="UP000321893">
    <property type="component" value="Unassembled WGS sequence"/>
</dbReference>
<gene>
    <name evidence="6" type="ORF">LKE01_02890</name>
</gene>
<keyword evidence="2" id="KW-0547">Nucleotide-binding</keyword>
<dbReference type="PANTHER" id="PTHR43654">
    <property type="entry name" value="GLUTAMATE 5-KINASE"/>
    <property type="match status" value="1"/>
</dbReference>
<dbReference type="PANTHER" id="PTHR43654:SF1">
    <property type="entry name" value="ISOPENTENYL PHOSPHATE KINASE"/>
    <property type="match status" value="1"/>
</dbReference>
<evidence type="ECO:0000256" key="3">
    <source>
        <dbReference type="ARBA" id="ARBA00022777"/>
    </source>
</evidence>
<evidence type="ECO:0000256" key="4">
    <source>
        <dbReference type="ARBA" id="ARBA00022840"/>
    </source>
</evidence>
<protein>
    <recommendedName>
        <fullName evidence="5">Aspartate/glutamate/uridylate kinase domain-containing protein</fullName>
    </recommendedName>
</protein>
<evidence type="ECO:0000313" key="7">
    <source>
        <dbReference type="Proteomes" id="UP000321893"/>
    </source>
</evidence>